<dbReference type="SUPFAM" id="SSF160719">
    <property type="entry name" value="gpW/gp25-like"/>
    <property type="match status" value="1"/>
</dbReference>
<keyword evidence="3" id="KW-1185">Reference proteome</keyword>
<name>A0A327W403_9BACT</name>
<dbReference type="AlphaFoldDB" id="A0A327W403"/>
<dbReference type="Pfam" id="PF04965">
    <property type="entry name" value="GPW_gp25"/>
    <property type="match status" value="1"/>
</dbReference>
<accession>A0A327W403</accession>
<dbReference type="Proteomes" id="UP000249819">
    <property type="component" value="Unassembled WGS sequence"/>
</dbReference>
<feature type="domain" description="IraD/Gp25-like" evidence="1">
    <location>
        <begin position="25"/>
        <end position="118"/>
    </location>
</feature>
<evidence type="ECO:0000259" key="1">
    <source>
        <dbReference type="Pfam" id="PF04965"/>
    </source>
</evidence>
<dbReference type="RefSeq" id="WP_111592164.1">
    <property type="nucleotide sequence ID" value="NZ_QLMA01000003.1"/>
</dbReference>
<proteinExistence type="predicted"/>
<reference evidence="2 3" key="1">
    <citation type="submission" date="2018-06" db="EMBL/GenBank/DDBJ databases">
        <title>Genomic Encyclopedia of Archaeal and Bacterial Type Strains, Phase II (KMG-II): from individual species to whole genera.</title>
        <authorList>
            <person name="Goeker M."/>
        </authorList>
    </citation>
    <scope>NUCLEOTIDE SEQUENCE [LARGE SCALE GENOMIC DNA]</scope>
    <source>
        <strain evidence="2 3">DSM 29821</strain>
    </source>
</reference>
<organism evidence="2 3">
    <name type="scientific">Chitinophaga dinghuensis</name>
    <dbReference type="NCBI Taxonomy" id="1539050"/>
    <lineage>
        <taxon>Bacteria</taxon>
        <taxon>Pseudomonadati</taxon>
        <taxon>Bacteroidota</taxon>
        <taxon>Chitinophagia</taxon>
        <taxon>Chitinophagales</taxon>
        <taxon>Chitinophagaceae</taxon>
        <taxon>Chitinophaga</taxon>
    </lineage>
</organism>
<dbReference type="OrthoDB" id="1161413at2"/>
<evidence type="ECO:0000313" key="2">
    <source>
        <dbReference type="EMBL" id="RAJ83522.1"/>
    </source>
</evidence>
<sequence length="141" mass="16186">MKPTFLKLPLDIQALITGNHKRTLQLKSSVIQHIQLLVQTTKGEFPANPEYGCSIQEQLLKLSSPAHLLKTDLEAIVLNCITKHEKRLHQTDIQVTLERSLKNNSHQQSFAHFTIRGHTIKPVQPFEFEFKLKINPVTFKL</sequence>
<gene>
    <name evidence="2" type="ORF">CLV59_103490</name>
</gene>
<dbReference type="InterPro" id="IPR007048">
    <property type="entry name" value="IraD/Gp25-like"/>
</dbReference>
<protein>
    <submittedName>
        <fullName evidence="2">Gene 25-like lysozyme</fullName>
    </submittedName>
</protein>
<comment type="caution">
    <text evidence="2">The sequence shown here is derived from an EMBL/GenBank/DDBJ whole genome shotgun (WGS) entry which is preliminary data.</text>
</comment>
<dbReference type="EMBL" id="QLMA01000003">
    <property type="protein sequence ID" value="RAJ83522.1"/>
    <property type="molecule type" value="Genomic_DNA"/>
</dbReference>
<evidence type="ECO:0000313" key="3">
    <source>
        <dbReference type="Proteomes" id="UP000249819"/>
    </source>
</evidence>
<dbReference type="Gene3D" id="3.10.450.40">
    <property type="match status" value="1"/>
</dbReference>